<feature type="transmembrane region" description="Helical" evidence="1">
    <location>
        <begin position="138"/>
        <end position="162"/>
    </location>
</feature>
<feature type="transmembrane region" description="Helical" evidence="1">
    <location>
        <begin position="319"/>
        <end position="341"/>
    </location>
</feature>
<evidence type="ECO:0000256" key="1">
    <source>
        <dbReference type="SAM" id="Phobius"/>
    </source>
</evidence>
<feature type="signal peptide" evidence="2">
    <location>
        <begin position="1"/>
        <end position="22"/>
    </location>
</feature>
<feature type="transmembrane region" description="Helical" evidence="1">
    <location>
        <begin position="241"/>
        <end position="265"/>
    </location>
</feature>
<keyword evidence="1" id="KW-1133">Transmembrane helix</keyword>
<evidence type="ECO:0000313" key="4">
    <source>
        <dbReference type="Proteomes" id="UP001221142"/>
    </source>
</evidence>
<organism evidence="3 4">
    <name type="scientific">Roridomyces roridus</name>
    <dbReference type="NCBI Taxonomy" id="1738132"/>
    <lineage>
        <taxon>Eukaryota</taxon>
        <taxon>Fungi</taxon>
        <taxon>Dikarya</taxon>
        <taxon>Basidiomycota</taxon>
        <taxon>Agaricomycotina</taxon>
        <taxon>Agaricomycetes</taxon>
        <taxon>Agaricomycetidae</taxon>
        <taxon>Agaricales</taxon>
        <taxon>Marasmiineae</taxon>
        <taxon>Mycenaceae</taxon>
        <taxon>Roridomyces</taxon>
    </lineage>
</organism>
<reference evidence="3" key="1">
    <citation type="submission" date="2023-03" db="EMBL/GenBank/DDBJ databases">
        <title>Massive genome expansion in bonnet fungi (Mycena s.s.) driven by repeated elements and novel gene families across ecological guilds.</title>
        <authorList>
            <consortium name="Lawrence Berkeley National Laboratory"/>
            <person name="Harder C.B."/>
            <person name="Miyauchi S."/>
            <person name="Viragh M."/>
            <person name="Kuo A."/>
            <person name="Thoen E."/>
            <person name="Andreopoulos B."/>
            <person name="Lu D."/>
            <person name="Skrede I."/>
            <person name="Drula E."/>
            <person name="Henrissat B."/>
            <person name="Morin E."/>
            <person name="Kohler A."/>
            <person name="Barry K."/>
            <person name="LaButti K."/>
            <person name="Morin E."/>
            <person name="Salamov A."/>
            <person name="Lipzen A."/>
            <person name="Mereny Z."/>
            <person name="Hegedus B."/>
            <person name="Baldrian P."/>
            <person name="Stursova M."/>
            <person name="Weitz H."/>
            <person name="Taylor A."/>
            <person name="Grigoriev I.V."/>
            <person name="Nagy L.G."/>
            <person name="Martin F."/>
            <person name="Kauserud H."/>
        </authorList>
    </citation>
    <scope>NUCLEOTIDE SEQUENCE</scope>
    <source>
        <strain evidence="3">9284</strain>
    </source>
</reference>
<name>A0AAD7FQA5_9AGAR</name>
<feature type="chain" id="PRO_5042136669" evidence="2">
    <location>
        <begin position="23"/>
        <end position="350"/>
    </location>
</feature>
<feature type="transmembrane region" description="Helical" evidence="1">
    <location>
        <begin position="50"/>
        <end position="67"/>
    </location>
</feature>
<keyword evidence="1" id="KW-0472">Membrane</keyword>
<proteinExistence type="predicted"/>
<evidence type="ECO:0000256" key="2">
    <source>
        <dbReference type="SAM" id="SignalP"/>
    </source>
</evidence>
<dbReference type="EMBL" id="JARKIF010000006">
    <property type="protein sequence ID" value="KAJ7637123.1"/>
    <property type="molecule type" value="Genomic_DNA"/>
</dbReference>
<keyword evidence="4" id="KW-1185">Reference proteome</keyword>
<gene>
    <name evidence="3" type="ORF">FB45DRAFT_456659</name>
</gene>
<evidence type="ECO:0000313" key="3">
    <source>
        <dbReference type="EMBL" id="KAJ7637123.1"/>
    </source>
</evidence>
<dbReference type="Proteomes" id="UP001221142">
    <property type="component" value="Unassembled WGS sequence"/>
</dbReference>
<sequence>MGYAAEIFLVLVLYCILHKFKASVKSIPCDPPPPRSDPVAKSASTHRRPWTTVLGLTFFFSAGLALLSNSPVSIQIDFLSFVDSVMAIERFLLDRWPLYYSLESHISAHALKYLQVFIVGIVSHCVSICAVSRLRRALFWTFSFLLVQLLVCVELVTLAVIASSSWLTLLFWHGYHLSGIEARDLVLPALRFFMARWSESYLAEVSTAMSIGTLHFSVGGAVPILYALIKWPRHATLLNWNMVYSFCVDLCLSNVCIHLVLAVLICDIFTKTTTPSPVHFDHWKVAQFQDLYVASNALRVGLRFSLHVWNTMPMAQKSLIVLPAILYYGHVSMIPAMRKVYLRVRHSLRR</sequence>
<comment type="caution">
    <text evidence="3">The sequence shown here is derived from an EMBL/GenBank/DDBJ whole genome shotgun (WGS) entry which is preliminary data.</text>
</comment>
<keyword evidence="2" id="KW-0732">Signal</keyword>
<accession>A0AAD7FQA5</accession>
<feature type="transmembrane region" description="Helical" evidence="1">
    <location>
        <begin position="208"/>
        <end position="229"/>
    </location>
</feature>
<protein>
    <submittedName>
        <fullName evidence="3">Uncharacterized protein</fullName>
    </submittedName>
</protein>
<dbReference type="AlphaFoldDB" id="A0AAD7FQA5"/>
<keyword evidence="1" id="KW-0812">Transmembrane</keyword>
<feature type="transmembrane region" description="Helical" evidence="1">
    <location>
        <begin position="113"/>
        <end position="131"/>
    </location>
</feature>